<dbReference type="AlphaFoldDB" id="A0A4W3ILQ7"/>
<dbReference type="GO" id="GO:0046085">
    <property type="term" value="P:adenosine metabolic process"/>
    <property type="evidence" value="ECO:0007669"/>
    <property type="project" value="TreeGrafter"/>
</dbReference>
<dbReference type="GeneTree" id="ENSGT00390000017767"/>
<evidence type="ECO:0000256" key="1">
    <source>
        <dbReference type="SAM" id="SignalP"/>
    </source>
</evidence>
<keyword evidence="3" id="KW-1185">Reference proteome</keyword>
<dbReference type="PANTHER" id="PTHR31367">
    <property type="entry name" value="CYTOSOLIC 5'-NUCLEOTIDASE 1 FAMILY MEMBER"/>
    <property type="match status" value="1"/>
</dbReference>
<dbReference type="InParanoid" id="A0A4W3ILQ7"/>
<reference evidence="3" key="2">
    <citation type="journal article" date="2007" name="PLoS Biol.">
        <title>Survey sequencing and comparative analysis of the elephant shark (Callorhinchus milii) genome.</title>
        <authorList>
            <person name="Venkatesh B."/>
            <person name="Kirkness E.F."/>
            <person name="Loh Y.H."/>
            <person name="Halpern A.L."/>
            <person name="Lee A.P."/>
            <person name="Johnson J."/>
            <person name="Dandona N."/>
            <person name="Viswanathan L.D."/>
            <person name="Tay A."/>
            <person name="Venter J.C."/>
            <person name="Strausberg R.L."/>
            <person name="Brenner S."/>
        </authorList>
    </citation>
    <scope>NUCLEOTIDE SEQUENCE [LARGE SCALE GENOMIC DNA]</scope>
</reference>
<dbReference type="Pfam" id="PF06189">
    <property type="entry name" value="5-nucleotidase"/>
    <property type="match status" value="1"/>
</dbReference>
<reference evidence="2" key="5">
    <citation type="submission" date="2025-09" db="UniProtKB">
        <authorList>
            <consortium name="Ensembl"/>
        </authorList>
    </citation>
    <scope>IDENTIFICATION</scope>
</reference>
<proteinExistence type="predicted"/>
<dbReference type="GO" id="GO:0009117">
    <property type="term" value="P:nucleotide metabolic process"/>
    <property type="evidence" value="ECO:0007669"/>
    <property type="project" value="InterPro"/>
</dbReference>
<keyword evidence="1" id="KW-0732">Signal</keyword>
<dbReference type="InterPro" id="IPR010394">
    <property type="entry name" value="5-nucleotidase"/>
</dbReference>
<organism evidence="2 3">
    <name type="scientific">Callorhinchus milii</name>
    <name type="common">Ghost shark</name>
    <dbReference type="NCBI Taxonomy" id="7868"/>
    <lineage>
        <taxon>Eukaryota</taxon>
        <taxon>Metazoa</taxon>
        <taxon>Chordata</taxon>
        <taxon>Craniata</taxon>
        <taxon>Vertebrata</taxon>
        <taxon>Chondrichthyes</taxon>
        <taxon>Holocephali</taxon>
        <taxon>Chimaeriformes</taxon>
        <taxon>Callorhinchidae</taxon>
        <taxon>Callorhinchus</taxon>
    </lineage>
</organism>
<evidence type="ECO:0000313" key="2">
    <source>
        <dbReference type="Ensembl" id="ENSCMIP00000027518.1"/>
    </source>
</evidence>
<dbReference type="STRING" id="7868.ENSCMIP00000027518"/>
<dbReference type="GO" id="GO:0000166">
    <property type="term" value="F:nucleotide binding"/>
    <property type="evidence" value="ECO:0007669"/>
    <property type="project" value="InterPro"/>
</dbReference>
<reference evidence="3" key="3">
    <citation type="journal article" date="2014" name="Nature">
        <title>Elephant shark genome provides unique insights into gnathostome evolution.</title>
        <authorList>
            <consortium name="International Elephant Shark Genome Sequencing Consortium"/>
            <person name="Venkatesh B."/>
            <person name="Lee A.P."/>
            <person name="Ravi V."/>
            <person name="Maurya A.K."/>
            <person name="Lian M.M."/>
            <person name="Swann J.B."/>
            <person name="Ohta Y."/>
            <person name="Flajnik M.F."/>
            <person name="Sutoh Y."/>
            <person name="Kasahara M."/>
            <person name="Hoon S."/>
            <person name="Gangu V."/>
            <person name="Roy S.W."/>
            <person name="Irimia M."/>
            <person name="Korzh V."/>
            <person name="Kondrychyn I."/>
            <person name="Lim Z.W."/>
            <person name="Tay B.H."/>
            <person name="Tohari S."/>
            <person name="Kong K.W."/>
            <person name="Ho S."/>
            <person name="Lorente-Galdos B."/>
            <person name="Quilez J."/>
            <person name="Marques-Bonet T."/>
            <person name="Raney B.J."/>
            <person name="Ingham P.W."/>
            <person name="Tay A."/>
            <person name="Hillier L.W."/>
            <person name="Minx P."/>
            <person name="Boehm T."/>
            <person name="Wilson R.K."/>
            <person name="Brenner S."/>
            <person name="Warren W.C."/>
        </authorList>
    </citation>
    <scope>NUCLEOTIDE SEQUENCE [LARGE SCALE GENOMIC DNA]</scope>
</reference>
<dbReference type="GO" id="GO:0000287">
    <property type="term" value="F:magnesium ion binding"/>
    <property type="evidence" value="ECO:0007669"/>
    <property type="project" value="InterPro"/>
</dbReference>
<feature type="signal peptide" evidence="1">
    <location>
        <begin position="1"/>
        <end position="29"/>
    </location>
</feature>
<feature type="chain" id="PRO_5021465226" evidence="1">
    <location>
        <begin position="30"/>
        <end position="341"/>
    </location>
</feature>
<reference evidence="3" key="1">
    <citation type="journal article" date="2006" name="Science">
        <title>Ancient noncoding elements conserved in the human genome.</title>
        <authorList>
            <person name="Venkatesh B."/>
            <person name="Kirkness E.F."/>
            <person name="Loh Y.H."/>
            <person name="Halpern A.L."/>
            <person name="Lee A.P."/>
            <person name="Johnson J."/>
            <person name="Dandona N."/>
            <person name="Viswanathan L.D."/>
            <person name="Tay A."/>
            <person name="Venter J.C."/>
            <person name="Strausberg R.L."/>
            <person name="Brenner S."/>
        </authorList>
    </citation>
    <scope>NUCLEOTIDE SEQUENCE [LARGE SCALE GENOMIC DNA]</scope>
</reference>
<name>A0A4W3ILQ7_CALMI</name>
<dbReference type="GO" id="GO:0005829">
    <property type="term" value="C:cytosol"/>
    <property type="evidence" value="ECO:0007669"/>
    <property type="project" value="TreeGrafter"/>
</dbReference>
<protein>
    <submittedName>
        <fullName evidence="2">Cytosolic 5'-nucleotidase 1A-like</fullName>
    </submittedName>
</protein>
<reference evidence="2" key="4">
    <citation type="submission" date="2025-08" db="UniProtKB">
        <authorList>
            <consortium name="Ensembl"/>
        </authorList>
    </citation>
    <scope>IDENTIFICATION</scope>
</reference>
<dbReference type="Ensembl" id="ENSCMIT00000027957.1">
    <property type="protein sequence ID" value="ENSCMIP00000027518.1"/>
    <property type="gene ID" value="ENSCMIG00000011990.1"/>
</dbReference>
<sequence>PQALARLGTSSINVFVVVVVSCCTEQLSGYCVFVLQKDSAQAVTIAVSSRAIFDLEEEHELFLAEGMGNYTSHQIAHENEPLAEGTALPFIRVSAPKAMVNEKLLENNPEEKQLFDIILVSNNNAQSGLRIINSIKHYGLHITRFCFLNGIDPSKYLQSYNVKLFLSANESAVCSALKRGIPAALVIQQDVQTAAEQLRVVFDGDCVLFSDESENVYREKGLDEVIKYEKDREHIPIGEGPLKAFAMILGNMKKKFPREKDPICTYLLTSRSGRDMGVRAIKTLRDWGLEVDQAFFLDGAPKDPILAQIRPHIFFDDSTHHIRGALASGTPAGYIPPCDKS</sequence>
<dbReference type="Proteomes" id="UP000314986">
    <property type="component" value="Unassembled WGS sequence"/>
</dbReference>
<dbReference type="GO" id="GO:0008253">
    <property type="term" value="F:5'-nucleotidase activity"/>
    <property type="evidence" value="ECO:0007669"/>
    <property type="project" value="InterPro"/>
</dbReference>
<dbReference type="PANTHER" id="PTHR31367:SF3">
    <property type="entry name" value="CYTOSOLIC 5'-NUCLEOTIDASE 1A"/>
    <property type="match status" value="1"/>
</dbReference>
<dbReference type="OMA" id="VNSAKHY"/>
<accession>A0A4W3ILQ7</accession>
<evidence type="ECO:0000313" key="3">
    <source>
        <dbReference type="Proteomes" id="UP000314986"/>
    </source>
</evidence>